<evidence type="ECO:0008006" key="4">
    <source>
        <dbReference type="Google" id="ProtNLM"/>
    </source>
</evidence>
<sequence>MNSKPPDPASDRRARSLSARARAVADDVRRAVPFDARDRPWCVLALLPGVVAVAVYLATNPYPAYGAGLYAKISAEIVVNGYALPVRIPGYTADGIPFAYPPLQFYLYAALLDLGFDPVAVSRFLPSVGFVAALLPVYLLGRDVADSRPAGTAAVGLVALNPQLLEWHLSAGGVVRAFGFCYAMVAIYAGYQLFARDGAVRASSPTSRRGAIGLGGVAFGLTVLTHPVYSLFVVASHLLFWLLSDRSASGFLSGLAVGLGGALLASPWLAWALTTHGVGVFTAASGTHGGVGGGANALAGSVSPGIVLALVPAVYLVIRREYLLPVWLVLVELLFEQPRFAYTVVAVLVPTVVVTLLRARDAEPDWVRRRNLVSPGVDDDGNEVNHDGDDATGVGMDRRAAAAAAVILLGTLVGGGYFAYEATLVTDPSTPEFLDAESAEAMEWIATETDPDARFVVIGDAAEWLPALTDRTLLVGHWGVEWVDAETFARQAAAYESLSRCQSADCVERTAARVETERPTHVYVPKGQYTIRGEHAAQSGRLERSFERADGWRRVYENDGVVIYRAAEGGTT</sequence>
<feature type="transmembrane region" description="Helical" evidence="1">
    <location>
        <begin position="40"/>
        <end position="59"/>
    </location>
</feature>
<evidence type="ECO:0000313" key="2">
    <source>
        <dbReference type="EMBL" id="MFD1684033.1"/>
    </source>
</evidence>
<organism evidence="2 3">
    <name type="scientific">Halobellus litoreus</name>
    <dbReference type="NCBI Taxonomy" id="755310"/>
    <lineage>
        <taxon>Archaea</taxon>
        <taxon>Methanobacteriati</taxon>
        <taxon>Methanobacteriota</taxon>
        <taxon>Stenosarchaea group</taxon>
        <taxon>Halobacteria</taxon>
        <taxon>Halobacteriales</taxon>
        <taxon>Haloferacaceae</taxon>
        <taxon>Halobellus</taxon>
    </lineage>
</organism>
<feature type="transmembrane region" description="Helical" evidence="1">
    <location>
        <begin position="400"/>
        <end position="420"/>
    </location>
</feature>
<protein>
    <recommendedName>
        <fullName evidence="4">Dolichyl-phosphate-mannose-protein mannosyltransferase</fullName>
    </recommendedName>
</protein>
<feature type="transmembrane region" description="Helical" evidence="1">
    <location>
        <begin position="339"/>
        <end position="359"/>
    </location>
</feature>
<keyword evidence="3" id="KW-1185">Reference proteome</keyword>
<name>A0ABD6DP39_9EURY</name>
<comment type="caution">
    <text evidence="2">The sequence shown here is derived from an EMBL/GenBank/DDBJ whole genome shotgun (WGS) entry which is preliminary data.</text>
</comment>
<evidence type="ECO:0000256" key="1">
    <source>
        <dbReference type="SAM" id="Phobius"/>
    </source>
</evidence>
<evidence type="ECO:0000313" key="3">
    <source>
        <dbReference type="Proteomes" id="UP001597092"/>
    </source>
</evidence>
<keyword evidence="1" id="KW-0812">Transmembrane</keyword>
<keyword evidence="1" id="KW-0472">Membrane</keyword>
<feature type="transmembrane region" description="Helical" evidence="1">
    <location>
        <begin position="211"/>
        <end position="243"/>
    </location>
</feature>
<keyword evidence="1" id="KW-1133">Transmembrane helix</keyword>
<dbReference type="RefSeq" id="WP_256308460.1">
    <property type="nucleotide sequence ID" value="NZ_JANHAW010000002.1"/>
</dbReference>
<feature type="transmembrane region" description="Helical" evidence="1">
    <location>
        <begin position="293"/>
        <end position="318"/>
    </location>
</feature>
<feature type="transmembrane region" description="Helical" evidence="1">
    <location>
        <begin position="120"/>
        <end position="140"/>
    </location>
</feature>
<gene>
    <name evidence="2" type="ORF">ACFSAS_00215</name>
</gene>
<reference evidence="2 3" key="1">
    <citation type="journal article" date="2019" name="Int. J. Syst. Evol. Microbiol.">
        <title>The Global Catalogue of Microorganisms (GCM) 10K type strain sequencing project: providing services to taxonomists for standard genome sequencing and annotation.</title>
        <authorList>
            <consortium name="The Broad Institute Genomics Platform"/>
            <consortium name="The Broad Institute Genome Sequencing Center for Infectious Disease"/>
            <person name="Wu L."/>
            <person name="Ma J."/>
        </authorList>
    </citation>
    <scope>NUCLEOTIDE SEQUENCE [LARGE SCALE GENOMIC DNA]</scope>
    <source>
        <strain evidence="2 3">CGMCC 1.10387</strain>
    </source>
</reference>
<dbReference type="AlphaFoldDB" id="A0ABD6DP39"/>
<proteinExistence type="predicted"/>
<accession>A0ABD6DP39</accession>
<feature type="transmembrane region" description="Helical" evidence="1">
    <location>
        <begin position="173"/>
        <end position="191"/>
    </location>
</feature>
<dbReference type="EMBL" id="JBHUDP010000001">
    <property type="protein sequence ID" value="MFD1684033.1"/>
    <property type="molecule type" value="Genomic_DNA"/>
</dbReference>
<dbReference type="Proteomes" id="UP001597092">
    <property type="component" value="Unassembled WGS sequence"/>
</dbReference>
<feature type="transmembrane region" description="Helical" evidence="1">
    <location>
        <begin position="250"/>
        <end position="273"/>
    </location>
</feature>